<evidence type="ECO:0000256" key="4">
    <source>
        <dbReference type="ARBA" id="ARBA00023180"/>
    </source>
</evidence>
<dbReference type="PANTHER" id="PTHR11640">
    <property type="entry name" value="NEPHRIN"/>
    <property type="match status" value="1"/>
</dbReference>
<dbReference type="SUPFAM" id="SSF48726">
    <property type="entry name" value="Immunoglobulin"/>
    <property type="match status" value="1"/>
</dbReference>
<gene>
    <name evidence="10" type="ORF">CVLEPA_LOCUS6674</name>
</gene>
<evidence type="ECO:0000256" key="1">
    <source>
        <dbReference type="ARBA" id="ARBA00004479"/>
    </source>
</evidence>
<dbReference type="Gene3D" id="2.60.40.10">
    <property type="entry name" value="Immunoglobulins"/>
    <property type="match status" value="1"/>
</dbReference>
<dbReference type="Proteomes" id="UP001642483">
    <property type="component" value="Unassembled WGS sequence"/>
</dbReference>
<dbReference type="InterPro" id="IPR013151">
    <property type="entry name" value="Immunoglobulin_dom"/>
</dbReference>
<protein>
    <recommendedName>
        <fullName evidence="9">Ig-like domain-containing protein</fullName>
    </recommendedName>
</protein>
<keyword evidence="2 7" id="KW-0472">Membrane</keyword>
<reference evidence="10 11" key="1">
    <citation type="submission" date="2024-02" db="EMBL/GenBank/DDBJ databases">
        <authorList>
            <person name="Daric V."/>
            <person name="Darras S."/>
        </authorList>
    </citation>
    <scope>NUCLEOTIDE SEQUENCE [LARGE SCALE GENOMIC DNA]</scope>
</reference>
<evidence type="ECO:0000313" key="10">
    <source>
        <dbReference type="EMBL" id="CAK8677279.1"/>
    </source>
</evidence>
<keyword evidence="4" id="KW-0325">Glycoprotein</keyword>
<keyword evidence="7" id="KW-1133">Transmembrane helix</keyword>
<evidence type="ECO:0000259" key="9">
    <source>
        <dbReference type="PROSITE" id="PS50835"/>
    </source>
</evidence>
<organism evidence="10 11">
    <name type="scientific">Clavelina lepadiformis</name>
    <name type="common">Light-bulb sea squirt</name>
    <name type="synonym">Ascidia lepadiformis</name>
    <dbReference type="NCBI Taxonomy" id="159417"/>
    <lineage>
        <taxon>Eukaryota</taxon>
        <taxon>Metazoa</taxon>
        <taxon>Chordata</taxon>
        <taxon>Tunicata</taxon>
        <taxon>Ascidiacea</taxon>
        <taxon>Aplousobranchia</taxon>
        <taxon>Clavelinidae</taxon>
        <taxon>Clavelina</taxon>
    </lineage>
</organism>
<keyword evidence="7" id="KW-0812">Transmembrane</keyword>
<evidence type="ECO:0000256" key="8">
    <source>
        <dbReference type="SAM" id="SignalP"/>
    </source>
</evidence>
<feature type="signal peptide" evidence="8">
    <location>
        <begin position="1"/>
        <end position="18"/>
    </location>
</feature>
<feature type="domain" description="Ig-like" evidence="9">
    <location>
        <begin position="406"/>
        <end position="485"/>
    </location>
</feature>
<keyword evidence="5" id="KW-0393">Immunoglobulin domain</keyword>
<accession>A0ABP0FC63</accession>
<keyword evidence="3" id="KW-1015">Disulfide bond</keyword>
<dbReference type="PROSITE" id="PS50835">
    <property type="entry name" value="IG_LIKE"/>
    <property type="match status" value="1"/>
</dbReference>
<sequence length="676" mass="74178">MDRNLLLALLLLVTGVKGQSLPKLSPLKLFPQLSTNSTLKVSCTAALPDTYTAFNLVWDFNGVNLGNTELEGTSVSKLRSTVSEGNYSARTDISNSDVIQNVGSTEFTSIVEIRNLEREESGFLIRAYAVDRGSEISSNASINVTDCPSNLPHNVTIESSSREFMNGGKFKCHDTGELVYKNSSLLTSSATVCLESAEWKSQQNLQCWFAPIVTIESNLTVKEGDDLEVTCDYAQTFPQSNQSTFYIGDEAVKEDYGVPSIVTSLTPSDDNKPVSCQANSPLIDIEKFNDLGTSPMYHINVIYGPRDVTNTIVFSQYVVEGARENEYLVRSDQNITISCGSDANPPAGCRWHLNDEISSTTDCTTTFHFSDATNVTCVADNGIEAVTGAVLLITLVDVERQTQFSDDVIANNGSVKTRLGDSFTFVCSVDYEEKLATKFRWLLPNTSIIMDSTFTISSLRQSDSGKYTCLTEDQFGNGNNSFFLDILYAAYQEIAPSCGWNLNQAGLCEVTFQANPNSYFVEILKDGYPAINQGSNSITSLDSTQKYFFVREQVTSSDAGSYTLLVSSSEFSDQRFIAFDVDVESSYNELLIPLIVVSCIAGLLLIFLIIFLVFSGIKKKKKNKTKQKASSYHDNLRRLSDIPVSAGASARTNGRSHGAKQTHYSVSGSRNGHIEI</sequence>
<name>A0ABP0FC63_CLALP</name>
<feature type="chain" id="PRO_5045115927" description="Ig-like domain-containing protein" evidence="8">
    <location>
        <begin position="19"/>
        <end position="676"/>
    </location>
</feature>
<dbReference type="InterPro" id="IPR036179">
    <property type="entry name" value="Ig-like_dom_sf"/>
</dbReference>
<keyword evidence="11" id="KW-1185">Reference proteome</keyword>
<proteinExistence type="predicted"/>
<dbReference type="InterPro" id="IPR051275">
    <property type="entry name" value="Cell_adhesion_signaling"/>
</dbReference>
<dbReference type="InterPro" id="IPR007110">
    <property type="entry name" value="Ig-like_dom"/>
</dbReference>
<dbReference type="EMBL" id="CAWYQH010000046">
    <property type="protein sequence ID" value="CAK8677279.1"/>
    <property type="molecule type" value="Genomic_DNA"/>
</dbReference>
<evidence type="ECO:0000313" key="11">
    <source>
        <dbReference type="Proteomes" id="UP001642483"/>
    </source>
</evidence>
<dbReference type="InterPro" id="IPR003598">
    <property type="entry name" value="Ig_sub2"/>
</dbReference>
<dbReference type="SMART" id="SM00408">
    <property type="entry name" value="IGc2"/>
    <property type="match status" value="2"/>
</dbReference>
<dbReference type="Pfam" id="PF00047">
    <property type="entry name" value="ig"/>
    <property type="match status" value="1"/>
</dbReference>
<dbReference type="SMART" id="SM00409">
    <property type="entry name" value="IG"/>
    <property type="match status" value="3"/>
</dbReference>
<evidence type="ECO:0000256" key="2">
    <source>
        <dbReference type="ARBA" id="ARBA00023136"/>
    </source>
</evidence>
<comment type="subcellular location">
    <subcellularLocation>
        <location evidence="1">Membrane</location>
        <topology evidence="1">Single-pass type I membrane protein</topology>
    </subcellularLocation>
</comment>
<dbReference type="InterPro" id="IPR013783">
    <property type="entry name" value="Ig-like_fold"/>
</dbReference>
<feature type="transmembrane region" description="Helical" evidence="7">
    <location>
        <begin position="590"/>
        <end position="614"/>
    </location>
</feature>
<dbReference type="PANTHER" id="PTHR11640:SF164">
    <property type="entry name" value="MAM DOMAIN-CONTAINING GLYCOSYLPHOSPHATIDYLINOSITOL ANCHOR PROTEIN 1"/>
    <property type="match status" value="1"/>
</dbReference>
<feature type="region of interest" description="Disordered" evidence="6">
    <location>
        <begin position="647"/>
        <end position="676"/>
    </location>
</feature>
<evidence type="ECO:0000256" key="7">
    <source>
        <dbReference type="SAM" id="Phobius"/>
    </source>
</evidence>
<evidence type="ECO:0000256" key="3">
    <source>
        <dbReference type="ARBA" id="ARBA00023157"/>
    </source>
</evidence>
<evidence type="ECO:0000256" key="5">
    <source>
        <dbReference type="ARBA" id="ARBA00023319"/>
    </source>
</evidence>
<keyword evidence="8" id="KW-0732">Signal</keyword>
<dbReference type="InterPro" id="IPR003599">
    <property type="entry name" value="Ig_sub"/>
</dbReference>
<comment type="caution">
    <text evidence="10">The sequence shown here is derived from an EMBL/GenBank/DDBJ whole genome shotgun (WGS) entry which is preliminary data.</text>
</comment>
<evidence type="ECO:0000256" key="6">
    <source>
        <dbReference type="SAM" id="MobiDB-lite"/>
    </source>
</evidence>